<dbReference type="InterPro" id="IPR048389">
    <property type="entry name" value="YciQ-like_C"/>
</dbReference>
<feature type="transmembrane region" description="Helical" evidence="1">
    <location>
        <begin position="6"/>
        <end position="28"/>
    </location>
</feature>
<accession>A0A5A7S7P7</accession>
<keyword evidence="1" id="KW-0472">Membrane</keyword>
<keyword evidence="4" id="KW-1185">Reference proteome</keyword>
<keyword evidence="1" id="KW-0812">Transmembrane</keyword>
<gene>
    <name evidence="3" type="ORF">FOY51_16165</name>
</gene>
<evidence type="ECO:0000256" key="1">
    <source>
        <dbReference type="SAM" id="Phobius"/>
    </source>
</evidence>
<sequence length="475" mass="50829">MSAGAIVAVLCAVATIAGWLGLLGWLMFSTKTPSIRTGPPTQALRPEAPALVDFVTGDWKLCDEAASATLLDLAARRFVTIEEVGPELSLVRLGRNVDTSALTRYEQLVIDHVTKLATADGVVATGALAEGARNLGSWWKKFSRAVRDEARAAGLSEARWLPVHRTILTGAAAIPAVTTAIAAALYLPLNSSGERDPFGALIFGFCIVFLALVSLQEKVNGERGTRLGAEVAGHWLGVQDHMATARFGEQPAAGVTVWGRPLAYAAALGLAERAVVSLPISTPADDGKAWSDYGGMWHQVQVRYHGKGPWGRFFWGRTAWSGIGNALLGVLMCAGPLFIVSIVASAFLGFPSNPIRFAVFCAGVIVAVPLILGLIDMTSRTTVTGQVVRQRRFVKNSNDNNTTYRYWIGIDDGSARITHAYGVDEPTYAGLLEGDVVEARVGKWLGWMYDVRTVTPSRHRSPAAPQAIDPTQPAV</sequence>
<dbReference type="EMBL" id="VLNY01000007">
    <property type="protein sequence ID" value="KAA0021926.1"/>
    <property type="molecule type" value="Genomic_DNA"/>
</dbReference>
<reference evidence="3 4" key="1">
    <citation type="submission" date="2019-07" db="EMBL/GenBank/DDBJ databases">
        <title>Rhodococcus cavernicolus sp. nov., isolated from a cave.</title>
        <authorList>
            <person name="Lee S.D."/>
        </authorList>
    </citation>
    <scope>NUCLEOTIDE SEQUENCE [LARGE SCALE GENOMIC DNA]</scope>
    <source>
        <strain evidence="3 4">C1-24</strain>
    </source>
</reference>
<dbReference type="Proteomes" id="UP000322244">
    <property type="component" value="Unassembled WGS sequence"/>
</dbReference>
<dbReference type="OrthoDB" id="5241092at2"/>
<organism evidence="3 4">
    <name type="scientific">Antrihabitans cavernicola</name>
    <dbReference type="NCBI Taxonomy" id="2495913"/>
    <lineage>
        <taxon>Bacteria</taxon>
        <taxon>Bacillati</taxon>
        <taxon>Actinomycetota</taxon>
        <taxon>Actinomycetes</taxon>
        <taxon>Mycobacteriales</taxon>
        <taxon>Nocardiaceae</taxon>
        <taxon>Antrihabitans</taxon>
    </lineage>
</organism>
<evidence type="ECO:0000313" key="3">
    <source>
        <dbReference type="EMBL" id="KAA0021926.1"/>
    </source>
</evidence>
<proteinExistence type="predicted"/>
<feature type="transmembrane region" description="Helical" evidence="1">
    <location>
        <begin position="198"/>
        <end position="215"/>
    </location>
</feature>
<feature type="domain" description="Predicted membrane protein YciQ-like C-terminal" evidence="2">
    <location>
        <begin position="49"/>
        <end position="274"/>
    </location>
</feature>
<keyword evidence="1" id="KW-1133">Transmembrane helix</keyword>
<evidence type="ECO:0000313" key="4">
    <source>
        <dbReference type="Proteomes" id="UP000322244"/>
    </source>
</evidence>
<protein>
    <submittedName>
        <fullName evidence="3">DUF2207 domain-containing protein</fullName>
    </submittedName>
</protein>
<evidence type="ECO:0000259" key="2">
    <source>
        <dbReference type="Pfam" id="PF20990"/>
    </source>
</evidence>
<name>A0A5A7S7P7_9NOCA</name>
<dbReference type="AlphaFoldDB" id="A0A5A7S7P7"/>
<dbReference type="RefSeq" id="WP_149431289.1">
    <property type="nucleotide sequence ID" value="NZ_VLNY01000007.1"/>
</dbReference>
<feature type="transmembrane region" description="Helical" evidence="1">
    <location>
        <begin position="355"/>
        <end position="375"/>
    </location>
</feature>
<comment type="caution">
    <text evidence="3">The sequence shown here is derived from an EMBL/GenBank/DDBJ whole genome shotgun (WGS) entry which is preliminary data.</text>
</comment>
<feature type="transmembrane region" description="Helical" evidence="1">
    <location>
        <begin position="326"/>
        <end position="349"/>
    </location>
</feature>
<dbReference type="Pfam" id="PF20990">
    <property type="entry name" value="DUF2207_C"/>
    <property type="match status" value="1"/>
</dbReference>
<feature type="transmembrane region" description="Helical" evidence="1">
    <location>
        <begin position="167"/>
        <end position="186"/>
    </location>
</feature>